<accession>A0ABQ9Y5R0</accession>
<evidence type="ECO:0000256" key="5">
    <source>
        <dbReference type="SAM" id="MobiDB-lite"/>
    </source>
</evidence>
<feature type="domain" description="Protein kinase" evidence="6">
    <location>
        <begin position="21"/>
        <end position="327"/>
    </location>
</feature>
<protein>
    <recommendedName>
        <fullName evidence="1">non-specific serine/threonine protein kinase</fullName>
        <ecNumber evidence="1">2.7.11.1</ecNumber>
    </recommendedName>
</protein>
<keyword evidence="8" id="KW-1185">Reference proteome</keyword>
<dbReference type="Proteomes" id="UP001281761">
    <property type="component" value="Unassembled WGS sequence"/>
</dbReference>
<dbReference type="InterPro" id="IPR000719">
    <property type="entry name" value="Prot_kinase_dom"/>
</dbReference>
<evidence type="ECO:0000313" key="8">
    <source>
        <dbReference type="Proteomes" id="UP001281761"/>
    </source>
</evidence>
<dbReference type="Pfam" id="PF00069">
    <property type="entry name" value="Pkinase"/>
    <property type="match status" value="1"/>
</dbReference>
<organism evidence="7 8">
    <name type="scientific">Blattamonas nauphoetae</name>
    <dbReference type="NCBI Taxonomy" id="2049346"/>
    <lineage>
        <taxon>Eukaryota</taxon>
        <taxon>Metamonada</taxon>
        <taxon>Preaxostyla</taxon>
        <taxon>Oxymonadida</taxon>
        <taxon>Blattamonas</taxon>
    </lineage>
</organism>
<dbReference type="InterPro" id="IPR017441">
    <property type="entry name" value="Protein_kinase_ATP_BS"/>
</dbReference>
<keyword evidence="7" id="KW-0808">Transferase</keyword>
<evidence type="ECO:0000256" key="4">
    <source>
        <dbReference type="PROSITE-ProRule" id="PRU10141"/>
    </source>
</evidence>
<feature type="compositionally biased region" description="Basic and acidic residues" evidence="5">
    <location>
        <begin position="499"/>
        <end position="511"/>
    </location>
</feature>
<reference evidence="7 8" key="1">
    <citation type="journal article" date="2022" name="bioRxiv">
        <title>Genomics of Preaxostyla Flagellates Illuminates Evolutionary Transitions and the Path Towards Mitochondrial Loss.</title>
        <authorList>
            <person name="Novak L.V.F."/>
            <person name="Treitli S.C."/>
            <person name="Pyrih J."/>
            <person name="Halakuc P."/>
            <person name="Pipaliya S.V."/>
            <person name="Vacek V."/>
            <person name="Brzon O."/>
            <person name="Soukal P."/>
            <person name="Eme L."/>
            <person name="Dacks J.B."/>
            <person name="Karnkowska A."/>
            <person name="Elias M."/>
            <person name="Hampl V."/>
        </authorList>
    </citation>
    <scope>NUCLEOTIDE SEQUENCE [LARGE SCALE GENOMIC DNA]</scope>
    <source>
        <strain evidence="7">NAU3</strain>
        <tissue evidence="7">Gut</tissue>
    </source>
</reference>
<sequence length="576" mass="65081">MTSQEKKPEVLKLSNDKDDKLVIYGQIGQGGFGTISRCKWKGKELAIKREKKTRKNVSIKVEAIVLKTLAGTPRFPRLYHSGTIGNDYFITMDMLGPNLATVMRRRRRKKFSTITTALIGLQCIEAIELFHSKGFLHRDIKPANFVIGVGREKNKIYLIDFGLTKKINPFEPARPSKTGLGFRGTPRYASINSHRGLELGRVDDLWSVLYMLVEFTKRKLPWNEDKDKNIVYQRKKRFHNERLVKDMPSQYVLFLKGLMSLSFTDQPNYTYFKELLLSILQQRHCPVLAPLDWDPQHPIDLNAESYLDNANTRMAAKNLAELRQTYTEDALPPTPTSVSPSQTARSNDELTLESADDPNSTQTPTTNDADVEDESILDDKGDEEIDLEQEADNKEGDGDDAGGVAEGNSSGGFLETDVFSMTQDDGEGMKGPDSNARHVKAFVVDEVSAKQSPRSVHNAPVPSDSYTTFHHDPSLPFVTTPHNPPSPLRSNSQLPLDPINEREEFGERPEPLNENAVSLLPNTTQTYPPFSPQDPMEEERSRVEEEQRRKKAEEKRKQFEDVSENDELCCSTCTVM</sequence>
<dbReference type="SMART" id="SM00220">
    <property type="entry name" value="S_TKc"/>
    <property type="match status" value="1"/>
</dbReference>
<dbReference type="InterPro" id="IPR008271">
    <property type="entry name" value="Ser/Thr_kinase_AS"/>
</dbReference>
<dbReference type="PROSITE" id="PS00107">
    <property type="entry name" value="PROTEIN_KINASE_ATP"/>
    <property type="match status" value="1"/>
</dbReference>
<dbReference type="InterPro" id="IPR011009">
    <property type="entry name" value="Kinase-like_dom_sf"/>
</dbReference>
<dbReference type="PROSITE" id="PS00108">
    <property type="entry name" value="PROTEIN_KINASE_ST"/>
    <property type="match status" value="1"/>
</dbReference>
<evidence type="ECO:0000313" key="7">
    <source>
        <dbReference type="EMBL" id="KAK2959004.1"/>
    </source>
</evidence>
<evidence type="ECO:0000256" key="1">
    <source>
        <dbReference type="ARBA" id="ARBA00012513"/>
    </source>
</evidence>
<gene>
    <name evidence="7" type="ORF">BLNAU_6020</name>
</gene>
<dbReference type="PANTHER" id="PTHR11909">
    <property type="entry name" value="CASEIN KINASE-RELATED"/>
    <property type="match status" value="1"/>
</dbReference>
<evidence type="ECO:0000259" key="6">
    <source>
        <dbReference type="PROSITE" id="PS50011"/>
    </source>
</evidence>
<dbReference type="PROSITE" id="PS50011">
    <property type="entry name" value="PROTEIN_KINASE_DOM"/>
    <property type="match status" value="1"/>
</dbReference>
<dbReference type="SUPFAM" id="SSF56112">
    <property type="entry name" value="Protein kinase-like (PK-like)"/>
    <property type="match status" value="1"/>
</dbReference>
<keyword evidence="7" id="KW-0418">Kinase</keyword>
<dbReference type="GO" id="GO:0004674">
    <property type="term" value="F:protein serine/threonine kinase activity"/>
    <property type="evidence" value="ECO:0007669"/>
    <property type="project" value="UniProtKB-EC"/>
</dbReference>
<dbReference type="Gene3D" id="1.10.510.10">
    <property type="entry name" value="Transferase(Phosphotransferase) domain 1"/>
    <property type="match status" value="1"/>
</dbReference>
<dbReference type="EMBL" id="JARBJD010000033">
    <property type="protein sequence ID" value="KAK2959004.1"/>
    <property type="molecule type" value="Genomic_DNA"/>
</dbReference>
<dbReference type="EC" id="2.7.11.1" evidence="1"/>
<evidence type="ECO:0000256" key="3">
    <source>
        <dbReference type="ARBA" id="ARBA00022840"/>
    </source>
</evidence>
<proteinExistence type="predicted"/>
<feature type="region of interest" description="Disordered" evidence="5">
    <location>
        <begin position="327"/>
        <end position="378"/>
    </location>
</feature>
<feature type="region of interest" description="Disordered" evidence="5">
    <location>
        <begin position="390"/>
        <end position="576"/>
    </location>
</feature>
<dbReference type="InterPro" id="IPR050235">
    <property type="entry name" value="CK1_Ser-Thr_kinase"/>
</dbReference>
<name>A0ABQ9Y5R0_9EUKA</name>
<feature type="binding site" evidence="4">
    <location>
        <position position="48"/>
    </location>
    <ligand>
        <name>ATP</name>
        <dbReference type="ChEBI" id="CHEBI:30616"/>
    </ligand>
</feature>
<evidence type="ECO:0000256" key="2">
    <source>
        <dbReference type="ARBA" id="ARBA00022741"/>
    </source>
</evidence>
<comment type="caution">
    <text evidence="7">The sequence shown here is derived from an EMBL/GenBank/DDBJ whole genome shotgun (WGS) entry which is preliminary data.</text>
</comment>
<feature type="compositionally biased region" description="Polar residues" evidence="5">
    <location>
        <begin position="357"/>
        <end position="368"/>
    </location>
</feature>
<keyword evidence="2 4" id="KW-0547">Nucleotide-binding</keyword>
<feature type="compositionally biased region" description="Basic and acidic residues" evidence="5">
    <location>
        <begin position="538"/>
        <end position="560"/>
    </location>
</feature>
<feature type="compositionally biased region" description="Acidic residues" evidence="5">
    <location>
        <begin position="369"/>
        <end position="378"/>
    </location>
</feature>
<keyword evidence="3 4" id="KW-0067">ATP-binding</keyword>